<gene>
    <name evidence="14" type="ORF">ZIOFF_031287</name>
</gene>
<feature type="domain" description="Peptidase S8/S53" evidence="10">
    <location>
        <begin position="168"/>
        <end position="370"/>
    </location>
</feature>
<evidence type="ECO:0000256" key="4">
    <source>
        <dbReference type="ARBA" id="ARBA00022801"/>
    </source>
</evidence>
<dbReference type="InterPro" id="IPR046450">
    <property type="entry name" value="PA_dom_sf"/>
</dbReference>
<evidence type="ECO:0000256" key="7">
    <source>
        <dbReference type="PIRSR" id="PIRSR615500-1"/>
    </source>
</evidence>
<dbReference type="GO" id="GO:0006508">
    <property type="term" value="P:proteolysis"/>
    <property type="evidence" value="ECO:0007669"/>
    <property type="project" value="UniProtKB-KW"/>
</dbReference>
<dbReference type="PRINTS" id="PR00723">
    <property type="entry name" value="SUBTILISIN"/>
</dbReference>
<dbReference type="InterPro" id="IPR041469">
    <property type="entry name" value="Subtilisin-like_FN3"/>
</dbReference>
<keyword evidence="6" id="KW-0325">Glycoprotein</keyword>
<feature type="domain" description="Peptidase S8/S53" evidence="10">
    <location>
        <begin position="485"/>
        <end position="594"/>
    </location>
</feature>
<proteinExistence type="inferred from homology"/>
<dbReference type="InterPro" id="IPR023828">
    <property type="entry name" value="Peptidase_S8_Ser-AS"/>
</dbReference>
<dbReference type="Gene3D" id="3.50.30.30">
    <property type="match status" value="1"/>
</dbReference>
<feature type="active site" description="Charge relay system" evidence="7 8">
    <location>
        <position position="148"/>
    </location>
</feature>
<dbReference type="Proteomes" id="UP000734854">
    <property type="component" value="Unassembled WGS sequence"/>
</dbReference>
<dbReference type="PROSITE" id="PS51892">
    <property type="entry name" value="SUBTILASE"/>
    <property type="match status" value="1"/>
</dbReference>
<evidence type="ECO:0000256" key="6">
    <source>
        <dbReference type="ARBA" id="ARBA00023180"/>
    </source>
</evidence>
<dbReference type="PROSITE" id="PS00138">
    <property type="entry name" value="SUBTILASE_SER"/>
    <property type="match status" value="1"/>
</dbReference>
<evidence type="ECO:0000259" key="12">
    <source>
        <dbReference type="Pfam" id="PF05922"/>
    </source>
</evidence>
<evidence type="ECO:0000313" key="14">
    <source>
        <dbReference type="EMBL" id="KAG6505973.1"/>
    </source>
</evidence>
<feature type="active site" description="Charge relay system" evidence="7 8">
    <location>
        <position position="215"/>
    </location>
</feature>
<comment type="similarity">
    <text evidence="1 8">Belongs to the peptidase S8 family.</text>
</comment>
<dbReference type="SUPFAM" id="SSF52743">
    <property type="entry name" value="Subtilisin-like"/>
    <property type="match status" value="1"/>
</dbReference>
<sequence>MELRHEMKISAVLCFWCFLIMQGLSWAEETQVYVVYMGAAPADSSVDMLTESHLQLLASVSTRGKKKLIRSYRHGFSGFSARLSKEQAVAIAQKPGVLSVFEDPIYQLHTTRSWDFLQQTSVEIDSNLDEDGASSPRSISDTIIGLLDTGKIHTAFPSHFALLKVKYFFSRNLAGIGQLQRPRNGKLIGARCYSSDEDIAAVFPGELSPRDTNGHGTHTASTAAGNSVAGASYYGLAAGTAKGGSTSSRIAVYKVCFWDGCPGSAILAGFDDAIADGVDMLSVSIGAPARYMPDFDKDPIAIGAFHAVAKGITVVCSAGNDGPTSSTVTNAAPWILTVAATTIDRHFESDIVQGNNKSIEGEGINFSNLSKSPVYPLIYGEAARSNSSSGEGFASHCDYETLDSKKIKGKIVLCINNKNDDTSEYSKIDGLQSSGAVGAILIDDLEKAVANTYTSFPVTKISSRSADEILSYINSTKNPVASILPTITVNKYRPAPAVAYFSSRGPSSQTSNILKPDVAAPGVNILASWIQEDDSPDNVPPGQKPSGFNLVSGTSMACPHVTGVAATIKAWNQKWSPAAIRSAIMTTATQLNNDKAPVTTDAGLTATPYDIGAGEVSPTAALQPGLVYDIEPDDYLFFLCNYGYSPSKISLITTIRQGFECPANSSKDLISNLNYPSIAISNLSGKGSRIVSRIVTNVGAEDVTYNATVNSPPQLNVKVVPDKLHFTKYVKKLSYQVIFSATNSYAKADLFGSITWSDGVHRVRSSFAVRST</sequence>
<accession>A0A8J5L4S4</accession>
<dbReference type="InterPro" id="IPR037045">
    <property type="entry name" value="S8pro/Inhibitor_I9_sf"/>
</dbReference>
<dbReference type="CDD" id="cd02120">
    <property type="entry name" value="PA_subtilisin_like"/>
    <property type="match status" value="1"/>
</dbReference>
<evidence type="ECO:0000259" key="10">
    <source>
        <dbReference type="Pfam" id="PF00082"/>
    </source>
</evidence>
<keyword evidence="2 8" id="KW-0645">Protease</keyword>
<dbReference type="InterPro" id="IPR000209">
    <property type="entry name" value="Peptidase_S8/S53_dom"/>
</dbReference>
<organism evidence="14 15">
    <name type="scientific">Zingiber officinale</name>
    <name type="common">Ginger</name>
    <name type="synonym">Amomum zingiber</name>
    <dbReference type="NCBI Taxonomy" id="94328"/>
    <lineage>
        <taxon>Eukaryota</taxon>
        <taxon>Viridiplantae</taxon>
        <taxon>Streptophyta</taxon>
        <taxon>Embryophyta</taxon>
        <taxon>Tracheophyta</taxon>
        <taxon>Spermatophyta</taxon>
        <taxon>Magnoliopsida</taxon>
        <taxon>Liliopsida</taxon>
        <taxon>Zingiberales</taxon>
        <taxon>Zingiberaceae</taxon>
        <taxon>Zingiber</taxon>
    </lineage>
</organism>
<dbReference type="GO" id="GO:0004252">
    <property type="term" value="F:serine-type endopeptidase activity"/>
    <property type="evidence" value="ECO:0007669"/>
    <property type="project" value="UniProtKB-UniRule"/>
</dbReference>
<feature type="domain" description="Inhibitor I9" evidence="12">
    <location>
        <begin position="32"/>
        <end position="109"/>
    </location>
</feature>
<reference evidence="14 15" key="1">
    <citation type="submission" date="2020-08" db="EMBL/GenBank/DDBJ databases">
        <title>Plant Genome Project.</title>
        <authorList>
            <person name="Zhang R.-G."/>
        </authorList>
    </citation>
    <scope>NUCLEOTIDE SEQUENCE [LARGE SCALE GENOMIC DNA]</scope>
    <source>
        <tissue evidence="14">Rhizome</tissue>
    </source>
</reference>
<dbReference type="FunFam" id="3.50.30.30:FF:000005">
    <property type="entry name" value="subtilisin-like protease SBT1.5"/>
    <property type="match status" value="1"/>
</dbReference>
<dbReference type="InterPro" id="IPR034197">
    <property type="entry name" value="Peptidases_S8_3"/>
</dbReference>
<keyword evidence="5 8" id="KW-0720">Serine protease</keyword>
<dbReference type="Pfam" id="PF02225">
    <property type="entry name" value="PA"/>
    <property type="match status" value="1"/>
</dbReference>
<dbReference type="InterPro" id="IPR015500">
    <property type="entry name" value="Peptidase_S8_subtilisin-rel"/>
</dbReference>
<evidence type="ECO:0000259" key="13">
    <source>
        <dbReference type="Pfam" id="PF17766"/>
    </source>
</evidence>
<dbReference type="Pfam" id="PF17766">
    <property type="entry name" value="fn3_6"/>
    <property type="match status" value="1"/>
</dbReference>
<protein>
    <submittedName>
        <fullName evidence="14">Uncharacterized protein</fullName>
    </submittedName>
</protein>
<dbReference type="InterPro" id="IPR010259">
    <property type="entry name" value="S8pro/Inhibitor_I9"/>
</dbReference>
<dbReference type="InterPro" id="IPR003137">
    <property type="entry name" value="PA_domain"/>
</dbReference>
<evidence type="ECO:0000256" key="8">
    <source>
        <dbReference type="PROSITE-ProRule" id="PRU01240"/>
    </source>
</evidence>
<dbReference type="SUPFAM" id="SSF52025">
    <property type="entry name" value="PA domain"/>
    <property type="match status" value="1"/>
</dbReference>
<feature type="chain" id="PRO_5035165618" evidence="9">
    <location>
        <begin position="28"/>
        <end position="772"/>
    </location>
</feature>
<feature type="signal peptide" evidence="9">
    <location>
        <begin position="1"/>
        <end position="27"/>
    </location>
</feature>
<dbReference type="Pfam" id="PF05922">
    <property type="entry name" value="Inhibitor_I9"/>
    <property type="match status" value="1"/>
</dbReference>
<keyword evidence="3 9" id="KW-0732">Signal</keyword>
<keyword evidence="4 8" id="KW-0378">Hydrolase</keyword>
<evidence type="ECO:0000256" key="2">
    <source>
        <dbReference type="ARBA" id="ARBA00022670"/>
    </source>
</evidence>
<evidence type="ECO:0000256" key="9">
    <source>
        <dbReference type="SAM" id="SignalP"/>
    </source>
</evidence>
<evidence type="ECO:0000256" key="1">
    <source>
        <dbReference type="ARBA" id="ARBA00011073"/>
    </source>
</evidence>
<feature type="domain" description="PA" evidence="11">
    <location>
        <begin position="393"/>
        <end position="468"/>
    </location>
</feature>
<evidence type="ECO:0000313" key="15">
    <source>
        <dbReference type="Proteomes" id="UP000734854"/>
    </source>
</evidence>
<keyword evidence="15" id="KW-1185">Reference proteome</keyword>
<dbReference type="EMBL" id="JACMSC010000009">
    <property type="protein sequence ID" value="KAG6505973.1"/>
    <property type="molecule type" value="Genomic_DNA"/>
</dbReference>
<comment type="caution">
    <text evidence="14">The sequence shown here is derived from an EMBL/GenBank/DDBJ whole genome shotgun (WGS) entry which is preliminary data.</text>
</comment>
<feature type="active site" description="Charge relay system" evidence="7 8">
    <location>
        <position position="555"/>
    </location>
</feature>
<dbReference type="Gene3D" id="2.60.40.2310">
    <property type="match status" value="1"/>
</dbReference>
<dbReference type="Gene3D" id="3.30.70.80">
    <property type="entry name" value="Peptidase S8 propeptide/proteinase inhibitor I9"/>
    <property type="match status" value="1"/>
</dbReference>
<dbReference type="AlphaFoldDB" id="A0A8J5L4S4"/>
<dbReference type="Pfam" id="PF00082">
    <property type="entry name" value="Peptidase_S8"/>
    <property type="match status" value="2"/>
</dbReference>
<dbReference type="PANTHER" id="PTHR10795">
    <property type="entry name" value="PROPROTEIN CONVERTASE SUBTILISIN/KEXIN"/>
    <property type="match status" value="1"/>
</dbReference>
<evidence type="ECO:0000259" key="11">
    <source>
        <dbReference type="Pfam" id="PF02225"/>
    </source>
</evidence>
<dbReference type="InterPro" id="IPR045051">
    <property type="entry name" value="SBT"/>
</dbReference>
<dbReference type="Gene3D" id="3.40.50.200">
    <property type="entry name" value="Peptidase S8/S53 domain"/>
    <property type="match status" value="1"/>
</dbReference>
<name>A0A8J5L4S4_ZINOF</name>
<evidence type="ECO:0000256" key="3">
    <source>
        <dbReference type="ARBA" id="ARBA00022729"/>
    </source>
</evidence>
<dbReference type="InterPro" id="IPR036852">
    <property type="entry name" value="Peptidase_S8/S53_dom_sf"/>
</dbReference>
<feature type="domain" description="Subtilisin-like protease fibronectin type-III" evidence="13">
    <location>
        <begin position="672"/>
        <end position="769"/>
    </location>
</feature>
<dbReference type="CDD" id="cd04852">
    <property type="entry name" value="Peptidases_S8_3"/>
    <property type="match status" value="1"/>
</dbReference>
<evidence type="ECO:0000256" key="5">
    <source>
        <dbReference type="ARBA" id="ARBA00022825"/>
    </source>
</evidence>